<dbReference type="CTD" id="20327229"/>
<dbReference type="AlphaFoldDB" id="A0A075A5R9"/>
<dbReference type="KEGG" id="ovi:T265_13061"/>
<evidence type="ECO:0000313" key="2">
    <source>
        <dbReference type="Proteomes" id="UP000054324"/>
    </source>
</evidence>
<feature type="non-terminal residue" evidence="1">
    <location>
        <position position="118"/>
    </location>
</feature>
<evidence type="ECO:0000313" key="1">
    <source>
        <dbReference type="EMBL" id="KER30975.1"/>
    </source>
</evidence>
<dbReference type="RefSeq" id="XP_009165277.1">
    <property type="nucleotide sequence ID" value="XM_009167013.1"/>
</dbReference>
<gene>
    <name evidence="1" type="ORF">T265_13061</name>
</gene>
<feature type="non-terminal residue" evidence="1">
    <location>
        <position position="1"/>
    </location>
</feature>
<dbReference type="Proteomes" id="UP000054324">
    <property type="component" value="Unassembled WGS sequence"/>
</dbReference>
<protein>
    <submittedName>
        <fullName evidence="1">Uncharacterized protein</fullName>
    </submittedName>
</protein>
<keyword evidence="2" id="KW-1185">Reference proteome</keyword>
<name>A0A075A5R9_OPIVI</name>
<dbReference type="EMBL" id="KL596652">
    <property type="protein sequence ID" value="KER30975.1"/>
    <property type="molecule type" value="Genomic_DNA"/>
</dbReference>
<proteinExistence type="predicted"/>
<sequence length="118" mass="13482">NAYPWLCRGLNSGHLTCGLNVLLLSHQRTLEAPELSHVNRQTCQAARTMTHFLSWLCRYTDWPFSALTCNRTANRDHENVPGRGDHTLHYRSNILLTVCWCADLDTTLCRSVTDLHTC</sequence>
<reference evidence="1 2" key="1">
    <citation type="submission" date="2013-11" db="EMBL/GenBank/DDBJ databases">
        <title>Opisthorchis viverrini - life in the bile duct.</title>
        <authorList>
            <person name="Young N.D."/>
            <person name="Nagarajan N."/>
            <person name="Lin S.J."/>
            <person name="Korhonen P.K."/>
            <person name="Jex A.R."/>
            <person name="Hall R.S."/>
            <person name="Safavi-Hemami H."/>
            <person name="Kaewkong W."/>
            <person name="Bertrand D."/>
            <person name="Gao S."/>
            <person name="Seet Q."/>
            <person name="Wongkham S."/>
            <person name="Teh B.T."/>
            <person name="Wongkham C."/>
            <person name="Intapan P.M."/>
            <person name="Maleewong W."/>
            <person name="Yang X."/>
            <person name="Hu M."/>
            <person name="Wang Z."/>
            <person name="Hofmann A."/>
            <person name="Sternberg P.W."/>
            <person name="Tan P."/>
            <person name="Wang J."/>
            <person name="Gasser R.B."/>
        </authorList>
    </citation>
    <scope>NUCLEOTIDE SEQUENCE [LARGE SCALE GENOMIC DNA]</scope>
</reference>
<dbReference type="GeneID" id="20327229"/>
<organism evidence="1 2">
    <name type="scientific">Opisthorchis viverrini</name>
    <name type="common">Southeast Asian liver fluke</name>
    <dbReference type="NCBI Taxonomy" id="6198"/>
    <lineage>
        <taxon>Eukaryota</taxon>
        <taxon>Metazoa</taxon>
        <taxon>Spiralia</taxon>
        <taxon>Lophotrochozoa</taxon>
        <taxon>Platyhelminthes</taxon>
        <taxon>Trematoda</taxon>
        <taxon>Digenea</taxon>
        <taxon>Opisthorchiida</taxon>
        <taxon>Opisthorchiata</taxon>
        <taxon>Opisthorchiidae</taxon>
        <taxon>Opisthorchis</taxon>
    </lineage>
</organism>
<accession>A0A075A5R9</accession>